<dbReference type="GO" id="GO:0020037">
    <property type="term" value="F:heme binding"/>
    <property type="evidence" value="ECO:0007669"/>
    <property type="project" value="TreeGrafter"/>
</dbReference>
<evidence type="ECO:0000256" key="2">
    <source>
        <dbReference type="ARBA" id="ARBA00009288"/>
    </source>
</evidence>
<evidence type="ECO:0000256" key="8">
    <source>
        <dbReference type="ARBA" id="ARBA00023002"/>
    </source>
</evidence>
<evidence type="ECO:0000313" key="12">
    <source>
        <dbReference type="Proteomes" id="UP001208624"/>
    </source>
</evidence>
<dbReference type="InterPro" id="IPR003321">
    <property type="entry name" value="Cyt_c552"/>
</dbReference>
<dbReference type="Gene3D" id="1.10.1130.10">
    <property type="entry name" value="Flavocytochrome C3, Chain A"/>
    <property type="match status" value="1"/>
</dbReference>
<dbReference type="PANTHER" id="PTHR30633:SF0">
    <property type="entry name" value="CYTOCHROME C-552"/>
    <property type="match status" value="1"/>
</dbReference>
<evidence type="ECO:0000256" key="3">
    <source>
        <dbReference type="ARBA" id="ARBA00011887"/>
    </source>
</evidence>
<dbReference type="EMBL" id="JAOVKC010001653">
    <property type="protein sequence ID" value="MCV5626505.1"/>
    <property type="molecule type" value="Genomic_DNA"/>
</dbReference>
<name>A0AAP3AA32_ECOLX</name>
<protein>
    <recommendedName>
        <fullName evidence="3">nitrite reductase (cytochrome; ammonia-forming)</fullName>
        <ecNumber evidence="3">1.7.2.2</ecNumber>
    </recommendedName>
</protein>
<reference evidence="11" key="1">
    <citation type="submission" date="2023-06" db="EMBL/GenBank/DDBJ databases">
        <title>Deciphering the underlying mechanisms mediating the transmission of blaNDM gene from human to animals in China.</title>
        <authorList>
            <person name="Chen K."/>
            <person name="Chen S."/>
        </authorList>
    </citation>
    <scope>NUCLEOTIDE SEQUENCE</scope>
    <source>
        <strain evidence="11">1199</strain>
    </source>
</reference>
<keyword evidence="4" id="KW-0349">Heme</keyword>
<evidence type="ECO:0000256" key="1">
    <source>
        <dbReference type="ARBA" id="ARBA00004196"/>
    </source>
</evidence>
<dbReference type="InterPro" id="IPR036280">
    <property type="entry name" value="Multihaem_cyt_sf"/>
</dbReference>
<accession>A0AAP3AA32</accession>
<dbReference type="GO" id="GO:0042279">
    <property type="term" value="F:nitrite reductase (cytochrome, ammonia-forming) activity"/>
    <property type="evidence" value="ECO:0007669"/>
    <property type="project" value="UniProtKB-EC"/>
</dbReference>
<proteinExistence type="inferred from homology"/>
<keyword evidence="7" id="KW-0106">Calcium</keyword>
<keyword evidence="6" id="KW-0732">Signal</keyword>
<sequence>VEYYFSGPTKAVKFPWDKGTTVEQMEAYYDEIGFADWTHALSKTPMLKAQHPEYETWRAGIHGQNNVACVDCHMPKVQNE</sequence>
<evidence type="ECO:0000256" key="7">
    <source>
        <dbReference type="ARBA" id="ARBA00022837"/>
    </source>
</evidence>
<keyword evidence="8" id="KW-0560">Oxidoreductase</keyword>
<comment type="caution">
    <text evidence="11">The sequence shown here is derived from an EMBL/GenBank/DDBJ whole genome shotgun (WGS) entry which is preliminary data.</text>
</comment>
<evidence type="ECO:0000256" key="4">
    <source>
        <dbReference type="ARBA" id="ARBA00022617"/>
    </source>
</evidence>
<feature type="non-terminal residue" evidence="11">
    <location>
        <position position="80"/>
    </location>
</feature>
<dbReference type="GO" id="GO:0046872">
    <property type="term" value="F:metal ion binding"/>
    <property type="evidence" value="ECO:0007669"/>
    <property type="project" value="UniProtKB-KW"/>
</dbReference>
<comment type="similarity">
    <text evidence="2">Belongs to the cytochrome c-552 family.</text>
</comment>
<evidence type="ECO:0000256" key="10">
    <source>
        <dbReference type="ARBA" id="ARBA00049131"/>
    </source>
</evidence>
<evidence type="ECO:0000256" key="6">
    <source>
        <dbReference type="ARBA" id="ARBA00022729"/>
    </source>
</evidence>
<dbReference type="Proteomes" id="UP001208624">
    <property type="component" value="Unassembled WGS sequence"/>
</dbReference>
<evidence type="ECO:0000256" key="5">
    <source>
        <dbReference type="ARBA" id="ARBA00022723"/>
    </source>
</evidence>
<evidence type="ECO:0000256" key="9">
    <source>
        <dbReference type="ARBA" id="ARBA00023004"/>
    </source>
</evidence>
<keyword evidence="9" id="KW-0408">Iron</keyword>
<dbReference type="PANTHER" id="PTHR30633">
    <property type="entry name" value="CYTOCHROME C-552 RESPIRATORY NITRITE REDUCTASE"/>
    <property type="match status" value="1"/>
</dbReference>
<dbReference type="GO" id="GO:0019645">
    <property type="term" value="P:anaerobic electron transport chain"/>
    <property type="evidence" value="ECO:0007669"/>
    <property type="project" value="TreeGrafter"/>
</dbReference>
<feature type="non-terminal residue" evidence="11">
    <location>
        <position position="1"/>
    </location>
</feature>
<dbReference type="Pfam" id="PF02335">
    <property type="entry name" value="Cytochrom_C552"/>
    <property type="match status" value="1"/>
</dbReference>
<dbReference type="EC" id="1.7.2.2" evidence="3"/>
<comment type="catalytic activity">
    <reaction evidence="10">
        <text>6 Fe(III)-[cytochrome c] + NH4(+) + 2 H2O = 6 Fe(II)-[cytochrome c] + nitrite + 8 H(+)</text>
        <dbReference type="Rhea" id="RHEA:13089"/>
        <dbReference type="Rhea" id="RHEA-COMP:10350"/>
        <dbReference type="Rhea" id="RHEA-COMP:14399"/>
        <dbReference type="ChEBI" id="CHEBI:15377"/>
        <dbReference type="ChEBI" id="CHEBI:15378"/>
        <dbReference type="ChEBI" id="CHEBI:16301"/>
        <dbReference type="ChEBI" id="CHEBI:28938"/>
        <dbReference type="ChEBI" id="CHEBI:29033"/>
        <dbReference type="ChEBI" id="CHEBI:29034"/>
        <dbReference type="EC" id="1.7.2.2"/>
    </reaction>
</comment>
<keyword evidence="5" id="KW-0479">Metal-binding</keyword>
<comment type="subcellular location">
    <subcellularLocation>
        <location evidence="1">Cell envelope</location>
    </subcellularLocation>
</comment>
<dbReference type="AlphaFoldDB" id="A0AAP3AA32"/>
<organism evidence="11 12">
    <name type="scientific">Escherichia coli</name>
    <dbReference type="NCBI Taxonomy" id="562"/>
    <lineage>
        <taxon>Bacteria</taxon>
        <taxon>Pseudomonadati</taxon>
        <taxon>Pseudomonadota</taxon>
        <taxon>Gammaproteobacteria</taxon>
        <taxon>Enterobacterales</taxon>
        <taxon>Enterobacteriaceae</taxon>
        <taxon>Escherichia</taxon>
    </lineage>
</organism>
<dbReference type="GO" id="GO:0030288">
    <property type="term" value="C:outer membrane-bounded periplasmic space"/>
    <property type="evidence" value="ECO:0007669"/>
    <property type="project" value="TreeGrafter"/>
</dbReference>
<dbReference type="SUPFAM" id="SSF48695">
    <property type="entry name" value="Multiheme cytochromes"/>
    <property type="match status" value="1"/>
</dbReference>
<gene>
    <name evidence="11" type="ORF">OFN31_33305</name>
</gene>
<evidence type="ECO:0000313" key="11">
    <source>
        <dbReference type="EMBL" id="MCV5626505.1"/>
    </source>
</evidence>